<accession>A0A1C6K1J8</accession>
<evidence type="ECO:0000313" key="1">
    <source>
        <dbReference type="EMBL" id="SCJ87865.1"/>
    </source>
</evidence>
<dbReference type="AlphaFoldDB" id="A0A1C6K1J8"/>
<name>A0A1C6K1J8_9FIRM</name>
<dbReference type="EMBL" id="FMHG01000002">
    <property type="protein sequence ID" value="SCJ87865.1"/>
    <property type="molecule type" value="Genomic_DNA"/>
</dbReference>
<reference evidence="1" key="1">
    <citation type="submission" date="2015-09" db="EMBL/GenBank/DDBJ databases">
        <authorList>
            <consortium name="Pathogen Informatics"/>
        </authorList>
    </citation>
    <scope>NUCLEOTIDE SEQUENCE</scope>
    <source>
        <strain evidence="1">2789STDY5834896</strain>
    </source>
</reference>
<proteinExistence type="predicted"/>
<protein>
    <submittedName>
        <fullName evidence="1">Uncharacterized protein</fullName>
    </submittedName>
</protein>
<organism evidence="1">
    <name type="scientific">uncultured Anaerotruncus sp</name>
    <dbReference type="NCBI Taxonomy" id="905011"/>
    <lineage>
        <taxon>Bacteria</taxon>
        <taxon>Bacillati</taxon>
        <taxon>Bacillota</taxon>
        <taxon>Clostridia</taxon>
        <taxon>Eubacteriales</taxon>
        <taxon>Oscillospiraceae</taxon>
        <taxon>Anaerotruncus</taxon>
        <taxon>environmental samples</taxon>
    </lineage>
</organism>
<sequence>MAEKKTLMYRGKPLVRCGNDMYFGSMDDRYIVYMQILSTQKQGDEDVADKVRLSLMNTNTDLSPIERIVKSSEKKGIWGALEIAEIWLERANKEGV</sequence>
<gene>
    <name evidence="1" type="ORF">SAMEA3545359_02507</name>
</gene>